<evidence type="ECO:0000313" key="3">
    <source>
        <dbReference type="Proteomes" id="UP000292884"/>
    </source>
</evidence>
<dbReference type="SUPFAM" id="SSF51735">
    <property type="entry name" value="NAD(P)-binding Rossmann-fold domains"/>
    <property type="match status" value="1"/>
</dbReference>
<dbReference type="PANTHER" id="PTHR48079">
    <property type="entry name" value="PROTEIN YEEZ"/>
    <property type="match status" value="1"/>
</dbReference>
<dbReference type="Proteomes" id="UP000292884">
    <property type="component" value="Unassembled WGS sequence"/>
</dbReference>
<feature type="domain" description="NAD-dependent epimerase/dehydratase" evidence="1">
    <location>
        <begin position="3"/>
        <end position="220"/>
    </location>
</feature>
<dbReference type="PANTHER" id="PTHR48079:SF6">
    <property type="entry name" value="NAD(P)-BINDING DOMAIN-CONTAINING PROTEIN-RELATED"/>
    <property type="match status" value="1"/>
</dbReference>
<dbReference type="InterPro" id="IPR001509">
    <property type="entry name" value="Epimerase_deHydtase"/>
</dbReference>
<comment type="caution">
    <text evidence="2">The sequence shown here is derived from an EMBL/GenBank/DDBJ whole genome shotgun (WGS) entry which is preliminary data.</text>
</comment>
<dbReference type="InterPro" id="IPR036291">
    <property type="entry name" value="NAD(P)-bd_dom_sf"/>
</dbReference>
<dbReference type="RefSeq" id="WP_131552022.1">
    <property type="nucleotide sequence ID" value="NZ_SJSK01000001.1"/>
</dbReference>
<sequence length="313" mass="35169">MIIAITGATGFIGKYLIKKHIDLNDEVRILSRTKGKSSDFDGKVKIYIGDLADVDSLIDFTNGADVLYHCAAEIREESKMYAINVEGTKNLIKAASGKIKHWVQLSSTGVYGPIYTGVVSESQPYNPINEYEKTKLESDFLVLEAAKEVGFTYTLVRPSNVFGFEMKNKSLFQLVKTIDKGLYFFVGLKGASANYVPVENVIEALYLAATKQNAKNQIYIVSSFCTIEEFVELIVKYLKKPMPRLRIPIAPIKSIARLTSFIPKNPLTVSRVNALSNRSIYETKKIENELGYKPVVTTEETIMKLVQFYKNKK</sequence>
<keyword evidence="3" id="KW-1185">Reference proteome</keyword>
<organism evidence="2 3">
    <name type="scientific">Pedobacter frigiditerrae</name>
    <dbReference type="NCBI Taxonomy" id="2530452"/>
    <lineage>
        <taxon>Bacteria</taxon>
        <taxon>Pseudomonadati</taxon>
        <taxon>Bacteroidota</taxon>
        <taxon>Sphingobacteriia</taxon>
        <taxon>Sphingobacteriales</taxon>
        <taxon>Sphingobacteriaceae</taxon>
        <taxon>Pedobacter</taxon>
    </lineage>
</organism>
<reference evidence="2 3" key="1">
    <citation type="submission" date="2019-02" db="EMBL/GenBank/DDBJ databases">
        <title>Pedobacter sp. RP-1-13 sp. nov., isolated from Arctic soil.</title>
        <authorList>
            <person name="Dahal R.H."/>
        </authorList>
    </citation>
    <scope>NUCLEOTIDE SEQUENCE [LARGE SCALE GENOMIC DNA]</scope>
    <source>
        <strain evidence="2 3">RP-1-13</strain>
    </source>
</reference>
<gene>
    <name evidence="2" type="ORF">EZ428_05120</name>
</gene>
<dbReference type="GO" id="GO:0005737">
    <property type="term" value="C:cytoplasm"/>
    <property type="evidence" value="ECO:0007669"/>
    <property type="project" value="TreeGrafter"/>
</dbReference>
<name>A0A4R0N2V4_9SPHI</name>
<dbReference type="EMBL" id="SJSK01000001">
    <property type="protein sequence ID" value="TCC94161.1"/>
    <property type="molecule type" value="Genomic_DNA"/>
</dbReference>
<protein>
    <submittedName>
        <fullName evidence="2">NAD-dependent epimerase/dehydratase family protein</fullName>
    </submittedName>
</protein>
<dbReference type="AlphaFoldDB" id="A0A4R0N2V4"/>
<accession>A0A4R0N2V4</accession>
<dbReference type="Pfam" id="PF01370">
    <property type="entry name" value="Epimerase"/>
    <property type="match status" value="1"/>
</dbReference>
<evidence type="ECO:0000259" key="1">
    <source>
        <dbReference type="Pfam" id="PF01370"/>
    </source>
</evidence>
<dbReference type="GO" id="GO:0004029">
    <property type="term" value="F:aldehyde dehydrogenase (NAD+) activity"/>
    <property type="evidence" value="ECO:0007669"/>
    <property type="project" value="TreeGrafter"/>
</dbReference>
<dbReference type="InterPro" id="IPR051783">
    <property type="entry name" value="NAD(P)-dependent_oxidoreduct"/>
</dbReference>
<evidence type="ECO:0000313" key="2">
    <source>
        <dbReference type="EMBL" id="TCC94161.1"/>
    </source>
</evidence>
<proteinExistence type="predicted"/>
<dbReference type="Gene3D" id="3.40.50.720">
    <property type="entry name" value="NAD(P)-binding Rossmann-like Domain"/>
    <property type="match status" value="1"/>
</dbReference>
<dbReference type="OrthoDB" id="9815825at2"/>